<name>A0AAD7B0B3_9AGAR</name>
<keyword evidence="2" id="KW-1185">Reference proteome</keyword>
<dbReference type="EMBL" id="JARKIF010000055">
    <property type="protein sequence ID" value="KAJ7606658.1"/>
    <property type="molecule type" value="Genomic_DNA"/>
</dbReference>
<gene>
    <name evidence="1" type="ORF">FB45DRAFT_1068339</name>
</gene>
<accession>A0AAD7B0B3</accession>
<reference evidence="1" key="1">
    <citation type="submission" date="2023-03" db="EMBL/GenBank/DDBJ databases">
        <title>Massive genome expansion in bonnet fungi (Mycena s.s.) driven by repeated elements and novel gene families across ecological guilds.</title>
        <authorList>
            <consortium name="Lawrence Berkeley National Laboratory"/>
            <person name="Harder C.B."/>
            <person name="Miyauchi S."/>
            <person name="Viragh M."/>
            <person name="Kuo A."/>
            <person name="Thoen E."/>
            <person name="Andreopoulos B."/>
            <person name="Lu D."/>
            <person name="Skrede I."/>
            <person name="Drula E."/>
            <person name="Henrissat B."/>
            <person name="Morin E."/>
            <person name="Kohler A."/>
            <person name="Barry K."/>
            <person name="LaButti K."/>
            <person name="Morin E."/>
            <person name="Salamov A."/>
            <person name="Lipzen A."/>
            <person name="Mereny Z."/>
            <person name="Hegedus B."/>
            <person name="Baldrian P."/>
            <person name="Stursova M."/>
            <person name="Weitz H."/>
            <person name="Taylor A."/>
            <person name="Grigoriev I.V."/>
            <person name="Nagy L.G."/>
            <person name="Martin F."/>
            <person name="Kauserud H."/>
        </authorList>
    </citation>
    <scope>NUCLEOTIDE SEQUENCE</scope>
    <source>
        <strain evidence="1">9284</strain>
    </source>
</reference>
<dbReference type="Proteomes" id="UP001221142">
    <property type="component" value="Unassembled WGS sequence"/>
</dbReference>
<comment type="caution">
    <text evidence="1">The sequence shown here is derived from an EMBL/GenBank/DDBJ whole genome shotgun (WGS) entry which is preliminary data.</text>
</comment>
<sequence length="230" mass="25430">MSLSPDAALPLSAKFSAASTEVDPQLQSPLFATLCPELRNLVFAYALTEYDDPAGPSQYTGRIDTALLLTCRLIYLETHSAPISLNEHTFWMLDRTLPQGAEQKTGSSSSTPAADHNAYFTRMTLEQRSAVQRVRFFTEVDWLESLRHQKWAEGLAVPNLTVTVVSRPTASEAETEMAMGSLLQPASECDDEDGGNASGWERWVASVPHLRVFELEVEALGCKFRMSRAD</sequence>
<evidence type="ECO:0000313" key="2">
    <source>
        <dbReference type="Proteomes" id="UP001221142"/>
    </source>
</evidence>
<organism evidence="1 2">
    <name type="scientific">Roridomyces roridus</name>
    <dbReference type="NCBI Taxonomy" id="1738132"/>
    <lineage>
        <taxon>Eukaryota</taxon>
        <taxon>Fungi</taxon>
        <taxon>Dikarya</taxon>
        <taxon>Basidiomycota</taxon>
        <taxon>Agaricomycotina</taxon>
        <taxon>Agaricomycetes</taxon>
        <taxon>Agaricomycetidae</taxon>
        <taxon>Agaricales</taxon>
        <taxon>Marasmiineae</taxon>
        <taxon>Mycenaceae</taxon>
        <taxon>Roridomyces</taxon>
    </lineage>
</organism>
<protein>
    <submittedName>
        <fullName evidence="1">Uncharacterized protein</fullName>
    </submittedName>
</protein>
<proteinExistence type="predicted"/>
<dbReference type="AlphaFoldDB" id="A0AAD7B0B3"/>
<evidence type="ECO:0000313" key="1">
    <source>
        <dbReference type="EMBL" id="KAJ7606658.1"/>
    </source>
</evidence>